<dbReference type="Proteomes" id="UP001295423">
    <property type="component" value="Unassembled WGS sequence"/>
</dbReference>
<feature type="compositionally biased region" description="Low complexity" evidence="3">
    <location>
        <begin position="248"/>
        <end position="261"/>
    </location>
</feature>
<dbReference type="SUPFAM" id="SSF47370">
    <property type="entry name" value="Bromodomain"/>
    <property type="match status" value="6"/>
</dbReference>
<dbReference type="InterPro" id="IPR050935">
    <property type="entry name" value="Bromo_chromatin_reader"/>
</dbReference>
<feature type="domain" description="Bromo" evidence="4">
    <location>
        <begin position="473"/>
        <end position="547"/>
    </location>
</feature>
<dbReference type="GO" id="GO:0006338">
    <property type="term" value="P:chromatin remodeling"/>
    <property type="evidence" value="ECO:0007669"/>
    <property type="project" value="TreeGrafter"/>
</dbReference>
<feature type="compositionally biased region" description="Low complexity" evidence="3">
    <location>
        <begin position="318"/>
        <end position="330"/>
    </location>
</feature>
<dbReference type="GO" id="GO:0000785">
    <property type="term" value="C:chromatin"/>
    <property type="evidence" value="ECO:0007669"/>
    <property type="project" value="TreeGrafter"/>
</dbReference>
<evidence type="ECO:0000256" key="2">
    <source>
        <dbReference type="PROSITE-ProRule" id="PRU00035"/>
    </source>
</evidence>
<feature type="region of interest" description="Disordered" evidence="3">
    <location>
        <begin position="202"/>
        <end position="330"/>
    </location>
</feature>
<dbReference type="Pfam" id="PF00439">
    <property type="entry name" value="Bromodomain"/>
    <property type="match status" value="6"/>
</dbReference>
<dbReference type="PROSITE" id="PS00633">
    <property type="entry name" value="BROMODOMAIN_1"/>
    <property type="match status" value="2"/>
</dbReference>
<feature type="compositionally biased region" description="Basic and acidic residues" evidence="3">
    <location>
        <begin position="1102"/>
        <end position="1122"/>
    </location>
</feature>
<feature type="compositionally biased region" description="Basic residues" evidence="3">
    <location>
        <begin position="293"/>
        <end position="302"/>
    </location>
</feature>
<feature type="region of interest" description="Disordered" evidence="3">
    <location>
        <begin position="1250"/>
        <end position="1307"/>
    </location>
</feature>
<dbReference type="Gene3D" id="1.20.920.10">
    <property type="entry name" value="Bromodomain-like"/>
    <property type="match status" value="6"/>
</dbReference>
<feature type="domain" description="Bromo" evidence="4">
    <location>
        <begin position="824"/>
        <end position="898"/>
    </location>
</feature>
<feature type="compositionally biased region" description="Polar residues" evidence="3">
    <location>
        <begin position="262"/>
        <end position="272"/>
    </location>
</feature>
<evidence type="ECO:0000256" key="3">
    <source>
        <dbReference type="SAM" id="MobiDB-lite"/>
    </source>
</evidence>
<feature type="domain" description="Bromo" evidence="4">
    <location>
        <begin position="61"/>
        <end position="131"/>
    </location>
</feature>
<dbReference type="PROSITE" id="PS50014">
    <property type="entry name" value="BROMODOMAIN_2"/>
    <property type="match status" value="6"/>
</dbReference>
<evidence type="ECO:0000259" key="4">
    <source>
        <dbReference type="PROSITE" id="PS50014"/>
    </source>
</evidence>
<feature type="compositionally biased region" description="Polar residues" evidence="3">
    <location>
        <begin position="1256"/>
        <end position="1276"/>
    </location>
</feature>
<dbReference type="GO" id="GO:0005634">
    <property type="term" value="C:nucleus"/>
    <property type="evidence" value="ECO:0007669"/>
    <property type="project" value="TreeGrafter"/>
</dbReference>
<feature type="region of interest" description="Disordered" evidence="3">
    <location>
        <begin position="755"/>
        <end position="779"/>
    </location>
</feature>
<dbReference type="InterPro" id="IPR001487">
    <property type="entry name" value="Bromodomain"/>
</dbReference>
<dbReference type="PANTHER" id="PTHR22880:SF225">
    <property type="entry name" value="BROMODOMAIN-CONTAINING PROTEIN BET-1-RELATED"/>
    <property type="match status" value="1"/>
</dbReference>
<feature type="compositionally biased region" description="Basic residues" evidence="3">
    <location>
        <begin position="159"/>
        <end position="171"/>
    </location>
</feature>
<gene>
    <name evidence="5" type="ORF">CYCCA115_LOCUS6066</name>
</gene>
<feature type="region of interest" description="Disordered" evidence="3">
    <location>
        <begin position="1"/>
        <end position="21"/>
    </location>
</feature>
<evidence type="ECO:0000313" key="5">
    <source>
        <dbReference type="EMBL" id="CAJ1938296.1"/>
    </source>
</evidence>
<feature type="region of interest" description="Disordered" evidence="3">
    <location>
        <begin position="150"/>
        <end position="179"/>
    </location>
</feature>
<feature type="region of interest" description="Disordered" evidence="3">
    <location>
        <begin position="1102"/>
        <end position="1146"/>
    </location>
</feature>
<keyword evidence="6" id="KW-1185">Reference proteome</keyword>
<dbReference type="PANTHER" id="PTHR22880">
    <property type="entry name" value="FALZ-RELATED BROMODOMAIN-CONTAINING PROTEINS"/>
    <property type="match status" value="1"/>
</dbReference>
<evidence type="ECO:0000313" key="6">
    <source>
        <dbReference type="Proteomes" id="UP001295423"/>
    </source>
</evidence>
<evidence type="ECO:0000256" key="1">
    <source>
        <dbReference type="ARBA" id="ARBA00023117"/>
    </source>
</evidence>
<protein>
    <recommendedName>
        <fullName evidence="4">Bromo domain-containing protein</fullName>
    </recommendedName>
</protein>
<organism evidence="5 6">
    <name type="scientific">Cylindrotheca closterium</name>
    <dbReference type="NCBI Taxonomy" id="2856"/>
    <lineage>
        <taxon>Eukaryota</taxon>
        <taxon>Sar</taxon>
        <taxon>Stramenopiles</taxon>
        <taxon>Ochrophyta</taxon>
        <taxon>Bacillariophyta</taxon>
        <taxon>Bacillariophyceae</taxon>
        <taxon>Bacillariophycidae</taxon>
        <taxon>Bacillariales</taxon>
        <taxon>Bacillariaceae</taxon>
        <taxon>Cylindrotheca</taxon>
    </lineage>
</organism>
<feature type="compositionally biased region" description="Basic residues" evidence="3">
    <location>
        <begin position="1283"/>
        <end position="1295"/>
    </location>
</feature>
<feature type="domain" description="Bromo" evidence="4">
    <location>
        <begin position="627"/>
        <end position="689"/>
    </location>
</feature>
<dbReference type="GO" id="GO:0006355">
    <property type="term" value="P:regulation of DNA-templated transcription"/>
    <property type="evidence" value="ECO:0007669"/>
    <property type="project" value="TreeGrafter"/>
</dbReference>
<accession>A0AAD2FH06</accession>
<dbReference type="EMBL" id="CAKOGP040000702">
    <property type="protein sequence ID" value="CAJ1938296.1"/>
    <property type="molecule type" value="Genomic_DNA"/>
</dbReference>
<dbReference type="CDD" id="cd04369">
    <property type="entry name" value="Bromodomain"/>
    <property type="match status" value="5"/>
</dbReference>
<feature type="domain" description="Bromo" evidence="4">
    <location>
        <begin position="349"/>
        <end position="420"/>
    </location>
</feature>
<reference evidence="5" key="1">
    <citation type="submission" date="2023-08" db="EMBL/GenBank/DDBJ databases">
        <authorList>
            <person name="Audoor S."/>
            <person name="Bilcke G."/>
        </authorList>
    </citation>
    <scope>NUCLEOTIDE SEQUENCE</scope>
</reference>
<dbReference type="PRINTS" id="PR00503">
    <property type="entry name" value="BROMODOMAIN"/>
</dbReference>
<feature type="domain" description="Bromo" evidence="4">
    <location>
        <begin position="1012"/>
        <end position="1059"/>
    </location>
</feature>
<name>A0AAD2FH06_9STRA</name>
<proteinExistence type="predicted"/>
<dbReference type="InterPro" id="IPR018359">
    <property type="entry name" value="Bromodomain_CS"/>
</dbReference>
<dbReference type="SMART" id="SM00297">
    <property type="entry name" value="BROMO"/>
    <property type="match status" value="6"/>
</dbReference>
<keyword evidence="1 2" id="KW-0103">Bromodomain</keyword>
<dbReference type="InterPro" id="IPR036427">
    <property type="entry name" value="Bromodomain-like_sf"/>
</dbReference>
<sequence length="1307" mass="147583">MIHSNQIENSVGAGTKRKRNDNRQDWPIQSLFLFTNHCDLDTMTISPEDLKHCQNVVKALRKEKNNYVFLEPFDLTVVPGYTDVVKKVMDLTTLSQNLEGGEYQDRDAFARDCYLIYENAIAYHSTRETAWIANMAKSMLRIARNRFNNVEKKKDSSGKNKKLLPTKKNKKVISETTTKRDSVGAKLKLKIGSLADATPKPKVSIKLKTSPQGKKIQAPDASKEEKKAKKPRLTLKLGKPKTSESADSVPSPKPAKSNSNSGTTKPTPTVVGNSRGKELPKAVAVAKAEAAKKTSKKSSTKRKGSDNATTKTKKIKLSTGGSQGSSRGTGMSVVRKAQCIKVLNGLKRRQQQNVAVFLQPVSDKNIIKDYKSKIQNPMDLGTMQSKLDRNEYQTPSAFVLDLRRIFANCLIYNSEVSTFRRVAVDVLATAEQLITFFLAQPEYPTVVYPPLLFCWKLCLSVLDTLYNLTNPQDGAPTAHFFMYPVSFYCGGQFPPNYLTKVTKPMDFGTVTKQLLEGQYVSVDQFEADCRLVLDNCTVYYGGREDGVVFTEQASRLRAVLQQQMTALKKYIKSPPGEALRRAAQNAVNTVSLPKPQIHLLLGIIEDMRASKYTDKATKITEPAMAQFEKPVSLSAFPDYVQKVKTPIDLQTVERKVKSATYNTPEDFEYDMLLIFQNCILYNSSRNVDHFVSLGKYGIKQFKRIFAAKIKIVDDPSFAPPLKELKDPPVTGGASKKVNIDVAPAKAAPRISLSSAQLTSAAEKSAQRPKSSKSKTKANQPVPLHIAISQVKEKFPLRRAVKSLQSWEAGCARFFKELMRHTWISAARPKFIFHVPVPVLFPQLRDAYFAKIKKPMDLTTVECTLLAGHQYTSPEEFINDVALVFANAIRFNKDGRDIGDPLSCAYYDASKHLLRYCRWLSLELLSEYVQDSDHVDEAEEGDLPVFSWKLTTGNAKRSREEMEAIVLNEVIEKSLEGDRYTWMEAECEKLMKALRHQSDYKNMRYFIQSDYPPDYTASISKPMDWERCQKTLKKRQYDKFSNVIDDLRLIFSNAKKYNGPRMDQPVSRECYDAASVMHKKLEGAINKMMLTVSDRVERERIDHNNAEREIEAAERAEKERIRAQWDSSEGARSGEGGSSDQSFSVSAQRIRSRSRAVIRRETDFEVPFFDDEDDGQHERSYLEVVKQQKAMFERQRKDLSNMQRSVASAGSSVFLRMMQRDLALKWMDGERKKLGIQNPASGFARIMMASTPDKSKAPSTQGSAPDSVRSQLESWKSSGIGPLKVKKRKTRKKKRNQLAIGFEEEESD</sequence>
<comment type="caution">
    <text evidence="5">The sequence shown here is derived from an EMBL/GenBank/DDBJ whole genome shotgun (WGS) entry which is preliminary data.</text>
</comment>